<gene>
    <name evidence="1" type="ORF">LCGC14_0514760</name>
</gene>
<dbReference type="AlphaFoldDB" id="A0A0F9SIR0"/>
<dbReference type="EMBL" id="LAZR01000633">
    <property type="protein sequence ID" value="KKN62197.1"/>
    <property type="molecule type" value="Genomic_DNA"/>
</dbReference>
<accession>A0A0F9SIR0</accession>
<proteinExistence type="predicted"/>
<protein>
    <submittedName>
        <fullName evidence="1">Uncharacterized protein</fullName>
    </submittedName>
</protein>
<comment type="caution">
    <text evidence="1">The sequence shown here is derived from an EMBL/GenBank/DDBJ whole genome shotgun (WGS) entry which is preliminary data.</text>
</comment>
<reference evidence="1" key="1">
    <citation type="journal article" date="2015" name="Nature">
        <title>Complex archaea that bridge the gap between prokaryotes and eukaryotes.</title>
        <authorList>
            <person name="Spang A."/>
            <person name="Saw J.H."/>
            <person name="Jorgensen S.L."/>
            <person name="Zaremba-Niedzwiedzka K."/>
            <person name="Martijn J."/>
            <person name="Lind A.E."/>
            <person name="van Eijk R."/>
            <person name="Schleper C."/>
            <person name="Guy L."/>
            <person name="Ettema T.J."/>
        </authorList>
    </citation>
    <scope>NUCLEOTIDE SEQUENCE</scope>
</reference>
<evidence type="ECO:0000313" key="1">
    <source>
        <dbReference type="EMBL" id="KKN62197.1"/>
    </source>
</evidence>
<organism evidence="1">
    <name type="scientific">marine sediment metagenome</name>
    <dbReference type="NCBI Taxonomy" id="412755"/>
    <lineage>
        <taxon>unclassified sequences</taxon>
        <taxon>metagenomes</taxon>
        <taxon>ecological metagenomes</taxon>
    </lineage>
</organism>
<sequence length="325" mass="36707">MTKRQAPKNVFNASWLFGHPVVRARNNSIAYWARSTKAPYNQKGGGWMPCLHGRVQTNDDWAALYVPVNEYPIGLFTEAQWSYYMTSNQTMGANIVIWVHDPDDFDKRAEITQLGGHADLEKSSGWNAFEFTASTSGMFFYGENTTGTNLTAGTQYTWSQFQADQLFKNWAIYRISIEMGWEASGTFDQVWIGELKLNEVPIPLIPREGDLVPVHTYYTGSSDITTGNGTIDPKTPFQLLSVSLHIDVNPGQTSAYTIQVLRDNDKHATYYDTVLHTSDLFVPTSTTSRHVIFGEGYEFDEDDVIDVLMAINSKNYGLVYTWKPL</sequence>
<name>A0A0F9SIR0_9ZZZZ</name>